<dbReference type="Proteomes" id="UP001159364">
    <property type="component" value="Linkage Group LG04"/>
</dbReference>
<sequence>MLDIAVSSLYNDVKHRIHEIFCNTDGRINANHGFGTIFSEFEEQVEKCVLYLALLMNCKTSLARSNGCIGLISQIRGSIDTALEQLLEVEVERTALVELEKNYFVKVGLITEQQLALEEAASKGRDHLSWEEAESLPHKKKLREMRTASLKKREADLKHTLVSSESHFKSLIEETREPQALGSKALLSLLVKPFSELESADKLLSTFGGSVAYRSDKFSSLADLMRSGYSLSEYIWKFDGLLDNLSFFIWKIFVVDSFLDSCMHDVVSSADQNLGFDQLVNVIKKKLELQLQEHVGRYLKERVAPTFLAWLDKETEDMNLLTETTMALSLGQMKKDSGAVRKVQLILEEYCNAHETARAARSAALDMKRQVNELKEAIHKTSLEIVQLEWMYDALTPSYENRATFQKFLTSEDNLSSIILNLSRPKLLDGIQSAVTKIVRSVDCLQACEQNSIMAEGQLGRAMGWACGSSNSNSIVHRQPKLQEFLLNSTTI</sequence>
<feature type="coiled-coil region" evidence="1">
    <location>
        <begin position="357"/>
        <end position="384"/>
    </location>
</feature>
<dbReference type="AlphaFoldDB" id="A0AAV8TIS5"/>
<keyword evidence="3" id="KW-1185">Reference proteome</keyword>
<comment type="caution">
    <text evidence="2">The sequence shown here is derived from an EMBL/GenBank/DDBJ whole genome shotgun (WGS) entry which is preliminary data.</text>
</comment>
<accession>A0AAV8TIS5</accession>
<keyword evidence="1" id="KW-0175">Coiled coil</keyword>
<protein>
    <submittedName>
        <fullName evidence="2">Uncharacterized protein</fullName>
    </submittedName>
</protein>
<evidence type="ECO:0000256" key="1">
    <source>
        <dbReference type="SAM" id="Coils"/>
    </source>
</evidence>
<reference evidence="2 3" key="1">
    <citation type="submission" date="2021-09" db="EMBL/GenBank/DDBJ databases">
        <title>Genomic insights and catalytic innovation underlie evolution of tropane alkaloids biosynthesis.</title>
        <authorList>
            <person name="Wang Y.-J."/>
            <person name="Tian T."/>
            <person name="Huang J.-P."/>
            <person name="Huang S.-X."/>
        </authorList>
    </citation>
    <scope>NUCLEOTIDE SEQUENCE [LARGE SCALE GENOMIC DNA]</scope>
    <source>
        <strain evidence="2">KIB-2018</strain>
        <tissue evidence="2">Leaf</tissue>
    </source>
</reference>
<evidence type="ECO:0000313" key="3">
    <source>
        <dbReference type="Proteomes" id="UP001159364"/>
    </source>
</evidence>
<organism evidence="2 3">
    <name type="scientific">Erythroxylum novogranatense</name>
    <dbReference type="NCBI Taxonomy" id="1862640"/>
    <lineage>
        <taxon>Eukaryota</taxon>
        <taxon>Viridiplantae</taxon>
        <taxon>Streptophyta</taxon>
        <taxon>Embryophyta</taxon>
        <taxon>Tracheophyta</taxon>
        <taxon>Spermatophyta</taxon>
        <taxon>Magnoliopsida</taxon>
        <taxon>eudicotyledons</taxon>
        <taxon>Gunneridae</taxon>
        <taxon>Pentapetalae</taxon>
        <taxon>rosids</taxon>
        <taxon>fabids</taxon>
        <taxon>Malpighiales</taxon>
        <taxon>Erythroxylaceae</taxon>
        <taxon>Erythroxylum</taxon>
    </lineage>
</organism>
<gene>
    <name evidence="2" type="ORF">K2173_001183</name>
</gene>
<dbReference type="EMBL" id="JAIWQS010000004">
    <property type="protein sequence ID" value="KAJ8766663.1"/>
    <property type="molecule type" value="Genomic_DNA"/>
</dbReference>
<evidence type="ECO:0000313" key="2">
    <source>
        <dbReference type="EMBL" id="KAJ8766663.1"/>
    </source>
</evidence>
<name>A0AAV8TIS5_9ROSI</name>
<proteinExistence type="predicted"/>